<name>A0A1J5P7U5_9ZZZZ</name>
<accession>A0A1J5P7U5</accession>
<dbReference type="EMBL" id="MLJW01006338">
    <property type="protein sequence ID" value="OIQ66824.1"/>
    <property type="molecule type" value="Genomic_DNA"/>
</dbReference>
<reference evidence="7" key="1">
    <citation type="submission" date="2016-10" db="EMBL/GenBank/DDBJ databases">
        <title>Sequence of Gallionella enrichment culture.</title>
        <authorList>
            <person name="Poehlein A."/>
            <person name="Muehling M."/>
            <person name="Daniel R."/>
        </authorList>
    </citation>
    <scope>NUCLEOTIDE SEQUENCE</scope>
</reference>
<dbReference type="InterPro" id="IPR058792">
    <property type="entry name" value="Beta-barrel_RND_2"/>
</dbReference>
<dbReference type="Gene3D" id="2.40.30.170">
    <property type="match status" value="1"/>
</dbReference>
<protein>
    <submittedName>
        <fullName evidence="7">p-hydroxybenzoic acid efflux pump subunit AaeA</fullName>
    </submittedName>
</protein>
<evidence type="ECO:0000256" key="3">
    <source>
        <dbReference type="ARBA" id="ARBA00022729"/>
    </source>
</evidence>
<dbReference type="SUPFAM" id="SSF111369">
    <property type="entry name" value="HlyD-like secretion proteins"/>
    <property type="match status" value="1"/>
</dbReference>
<comment type="similarity">
    <text evidence="2">Belongs to the UPF0194 family.</text>
</comment>
<keyword evidence="5" id="KW-0175">Coiled coil</keyword>
<sequence>MDADRAALALAQRELADTVLRAPAAGVVEDRIVEVGDMASPQTPVYTVALDNPVWARVYLPETELGRVRPGMRAQISSDSFPGKAFAGWIGFVSPTAEFTPKSVQTPDLRSELVYRVRVFACNPQGLLRLGMPVTVRVPLRDNAPRAQPERVCGG</sequence>
<dbReference type="Pfam" id="PF25954">
    <property type="entry name" value="Beta-barrel_RND_2"/>
    <property type="match status" value="1"/>
</dbReference>
<evidence type="ECO:0000313" key="7">
    <source>
        <dbReference type="EMBL" id="OIQ66824.1"/>
    </source>
</evidence>
<comment type="subcellular location">
    <subcellularLocation>
        <location evidence="1">Periplasm</location>
    </subcellularLocation>
</comment>
<gene>
    <name evidence="7" type="primary">aaeA_6</name>
    <name evidence="7" type="ORF">GALL_516050</name>
</gene>
<comment type="caution">
    <text evidence="7">The sequence shown here is derived from an EMBL/GenBank/DDBJ whole genome shotgun (WGS) entry which is preliminary data.</text>
</comment>
<evidence type="ECO:0000256" key="2">
    <source>
        <dbReference type="ARBA" id="ARBA00010602"/>
    </source>
</evidence>
<dbReference type="PANTHER" id="PTHR32347">
    <property type="entry name" value="EFFLUX SYSTEM COMPONENT YKNX-RELATED"/>
    <property type="match status" value="1"/>
</dbReference>
<keyword evidence="4" id="KW-0574">Periplasm</keyword>
<evidence type="ECO:0000256" key="5">
    <source>
        <dbReference type="ARBA" id="ARBA00023054"/>
    </source>
</evidence>
<dbReference type="InterPro" id="IPR050465">
    <property type="entry name" value="UPF0194_transport"/>
</dbReference>
<dbReference type="GO" id="GO:0042597">
    <property type="term" value="C:periplasmic space"/>
    <property type="evidence" value="ECO:0007669"/>
    <property type="project" value="UniProtKB-SubCell"/>
</dbReference>
<dbReference type="PANTHER" id="PTHR32347:SF29">
    <property type="entry name" value="UPF0194 MEMBRANE PROTEIN YBHG"/>
    <property type="match status" value="1"/>
</dbReference>
<feature type="domain" description="CusB-like beta-barrel" evidence="6">
    <location>
        <begin position="53"/>
        <end position="138"/>
    </location>
</feature>
<organism evidence="7">
    <name type="scientific">mine drainage metagenome</name>
    <dbReference type="NCBI Taxonomy" id="410659"/>
    <lineage>
        <taxon>unclassified sequences</taxon>
        <taxon>metagenomes</taxon>
        <taxon>ecological metagenomes</taxon>
    </lineage>
</organism>
<proteinExistence type="inferred from homology"/>
<evidence type="ECO:0000256" key="1">
    <source>
        <dbReference type="ARBA" id="ARBA00004418"/>
    </source>
</evidence>
<dbReference type="AlphaFoldDB" id="A0A1J5P7U5"/>
<evidence type="ECO:0000259" key="6">
    <source>
        <dbReference type="Pfam" id="PF25954"/>
    </source>
</evidence>
<dbReference type="Gene3D" id="2.40.50.100">
    <property type="match status" value="1"/>
</dbReference>
<keyword evidence="3" id="KW-0732">Signal</keyword>
<evidence type="ECO:0000256" key="4">
    <source>
        <dbReference type="ARBA" id="ARBA00022764"/>
    </source>
</evidence>